<dbReference type="SUPFAM" id="SSF118215">
    <property type="entry name" value="Proton glutamate symport protein"/>
    <property type="match status" value="1"/>
</dbReference>
<dbReference type="PANTHER" id="PTHR42865:SF2">
    <property type="entry name" value="PROTON:GLUTAMATE SYMPORTER DAACS FAMILY"/>
    <property type="match status" value="1"/>
</dbReference>
<dbReference type="InterPro" id="IPR001991">
    <property type="entry name" value="Na-dicarboxylate_symporter"/>
</dbReference>
<feature type="transmembrane region" description="Helical" evidence="7">
    <location>
        <begin position="76"/>
        <end position="98"/>
    </location>
</feature>
<evidence type="ECO:0000256" key="4">
    <source>
        <dbReference type="ARBA" id="ARBA00022847"/>
    </source>
</evidence>
<dbReference type="GO" id="GO:0006835">
    <property type="term" value="P:dicarboxylic acid transport"/>
    <property type="evidence" value="ECO:0007669"/>
    <property type="project" value="TreeGrafter"/>
</dbReference>
<keyword evidence="4" id="KW-0769">Symport</keyword>
<evidence type="ECO:0000256" key="3">
    <source>
        <dbReference type="ARBA" id="ARBA00022692"/>
    </source>
</evidence>
<evidence type="ECO:0000256" key="6">
    <source>
        <dbReference type="ARBA" id="ARBA00023136"/>
    </source>
</evidence>
<feature type="transmembrane region" description="Helical" evidence="7">
    <location>
        <begin position="12"/>
        <end position="31"/>
    </location>
</feature>
<keyword evidence="3 7" id="KW-0812">Transmembrane</keyword>
<keyword evidence="9" id="KW-1185">Reference proteome</keyword>
<evidence type="ECO:0000256" key="2">
    <source>
        <dbReference type="ARBA" id="ARBA00022448"/>
    </source>
</evidence>
<feature type="transmembrane region" description="Helical" evidence="7">
    <location>
        <begin position="333"/>
        <end position="350"/>
    </location>
</feature>
<feature type="transmembrane region" description="Helical" evidence="7">
    <location>
        <begin position="356"/>
        <end position="375"/>
    </location>
</feature>
<comment type="caution">
    <text evidence="8">The sequence shown here is derived from an EMBL/GenBank/DDBJ whole genome shotgun (WGS) entry which is preliminary data.</text>
</comment>
<dbReference type="PANTHER" id="PTHR42865">
    <property type="entry name" value="PROTON/GLUTAMATE-ASPARTATE SYMPORTER"/>
    <property type="match status" value="1"/>
</dbReference>
<keyword evidence="2" id="KW-0813">Transport</keyword>
<dbReference type="RefSeq" id="WP_163248627.1">
    <property type="nucleotide sequence ID" value="NZ_SXDP01000002.1"/>
</dbReference>
<sequence>MKEHIKKSLFNLSNAIILSMILGIIVGSIMGKNAVIFSPLGDIFMKLIKMVIIPLVFCSIVAGASSIGDSKSAGKMGIATFIYYLATTAVAVCIGLVFGELFKPGTGVPIDSIKSMFSNEYSTKGNIPGFWETIKGFIPENPIKSMVEGNILQTIFFSLFLGFGISSLPKEKKEFLSKLFNHLNDALIYIIMKVMYIAPIGVFALMADATGTFGYEILKSIFFLFIVYILALAIHNFGIYSLFIKLFSNVPIKRFWKSIFKVELMALSTVSSMAALPLNIETCQSELGISKETSSFVLPLGATINMDGNAIYYALVCCFFAQMFNINLGPSQYLAIIFTATIGSIGQAGVPGPTLLVVAVLLAANIPVVGLPMLFGVDRIFDMLRTAVNVTGDASCALVVEKVKISSEK</sequence>
<dbReference type="Pfam" id="PF00375">
    <property type="entry name" value="SDF"/>
    <property type="match status" value="1"/>
</dbReference>
<dbReference type="PROSITE" id="PS00713">
    <property type="entry name" value="NA_DICARBOXYL_SYMP_1"/>
    <property type="match status" value="1"/>
</dbReference>
<evidence type="ECO:0000313" key="9">
    <source>
        <dbReference type="Proteomes" id="UP000473885"/>
    </source>
</evidence>
<dbReference type="GO" id="GO:0015293">
    <property type="term" value="F:symporter activity"/>
    <property type="evidence" value="ECO:0007669"/>
    <property type="project" value="UniProtKB-KW"/>
</dbReference>
<comment type="subcellular location">
    <subcellularLocation>
        <location evidence="1">Membrane</location>
        <topology evidence="1">Multi-pass membrane protein</topology>
    </subcellularLocation>
</comment>
<feature type="transmembrane region" description="Helical" evidence="7">
    <location>
        <begin position="151"/>
        <end position="168"/>
    </location>
</feature>
<dbReference type="GO" id="GO:0005886">
    <property type="term" value="C:plasma membrane"/>
    <property type="evidence" value="ECO:0007669"/>
    <property type="project" value="TreeGrafter"/>
</dbReference>
<dbReference type="PRINTS" id="PR00173">
    <property type="entry name" value="EDTRNSPORT"/>
</dbReference>
<gene>
    <name evidence="8" type="ORF">FDF74_04055</name>
</gene>
<name>A0A6M0R827_9CLOT</name>
<dbReference type="EMBL" id="SXDP01000002">
    <property type="protein sequence ID" value="NEZ46386.1"/>
    <property type="molecule type" value="Genomic_DNA"/>
</dbReference>
<organism evidence="8 9">
    <name type="scientific">Clostridium niameyense</name>
    <dbReference type="NCBI Taxonomy" id="1622073"/>
    <lineage>
        <taxon>Bacteria</taxon>
        <taxon>Bacillati</taxon>
        <taxon>Bacillota</taxon>
        <taxon>Clostridia</taxon>
        <taxon>Eubacteriales</taxon>
        <taxon>Clostridiaceae</taxon>
        <taxon>Clostridium</taxon>
    </lineage>
</organism>
<dbReference type="InterPro" id="IPR018107">
    <property type="entry name" value="Na-dicarboxylate_symporter_CS"/>
</dbReference>
<dbReference type="Proteomes" id="UP000473885">
    <property type="component" value="Unassembled WGS sequence"/>
</dbReference>
<evidence type="ECO:0000256" key="7">
    <source>
        <dbReference type="SAM" id="Phobius"/>
    </source>
</evidence>
<keyword evidence="6 7" id="KW-0472">Membrane</keyword>
<feature type="transmembrane region" description="Helical" evidence="7">
    <location>
        <begin position="43"/>
        <end position="64"/>
    </location>
</feature>
<evidence type="ECO:0000256" key="5">
    <source>
        <dbReference type="ARBA" id="ARBA00022989"/>
    </source>
</evidence>
<dbReference type="Gene3D" id="1.10.3860.10">
    <property type="entry name" value="Sodium:dicarboxylate symporter"/>
    <property type="match status" value="1"/>
</dbReference>
<keyword evidence="5 7" id="KW-1133">Transmembrane helix</keyword>
<evidence type="ECO:0000313" key="8">
    <source>
        <dbReference type="EMBL" id="NEZ46386.1"/>
    </source>
</evidence>
<reference evidence="8 9" key="1">
    <citation type="submission" date="2019-04" db="EMBL/GenBank/DDBJ databases">
        <title>Genome sequencing of Clostridium botulinum Groups I-IV and Clostridium butyricum.</title>
        <authorList>
            <person name="Brunt J."/>
            <person name="Van Vliet A.H.M."/>
            <person name="Stringer S.C."/>
            <person name="Carter A.T."/>
            <person name="Peck M.W."/>
        </authorList>
    </citation>
    <scope>NUCLEOTIDE SEQUENCE [LARGE SCALE GENOMIC DNA]</scope>
    <source>
        <strain evidence="8 9">IFR 18/094</strain>
    </source>
</reference>
<evidence type="ECO:0000256" key="1">
    <source>
        <dbReference type="ARBA" id="ARBA00004141"/>
    </source>
</evidence>
<feature type="transmembrane region" description="Helical" evidence="7">
    <location>
        <begin position="221"/>
        <end position="243"/>
    </location>
</feature>
<protein>
    <submittedName>
        <fullName evidence="8">Dicarboxylate/amino acid:cation symporter</fullName>
    </submittedName>
</protein>
<feature type="transmembrane region" description="Helical" evidence="7">
    <location>
        <begin position="188"/>
        <end position="209"/>
    </location>
</feature>
<proteinExistence type="predicted"/>
<dbReference type="AlphaFoldDB" id="A0A6M0R827"/>
<dbReference type="InterPro" id="IPR036458">
    <property type="entry name" value="Na:dicarbo_symporter_sf"/>
</dbReference>
<accession>A0A6M0R827</accession>